<gene>
    <name evidence="1" type="primary">thyA_2</name>
    <name evidence="1" type="ORF">CM83_104404</name>
</gene>
<evidence type="ECO:0000313" key="1">
    <source>
        <dbReference type="EMBL" id="JAG25797.1"/>
    </source>
</evidence>
<reference evidence="1" key="2">
    <citation type="submission" date="2014-07" db="EMBL/GenBank/DDBJ databases">
        <authorList>
            <person name="Hull J."/>
        </authorList>
    </citation>
    <scope>NUCLEOTIDE SEQUENCE</scope>
</reference>
<dbReference type="EMBL" id="GBHO01017807">
    <property type="protein sequence ID" value="JAG25797.1"/>
    <property type="molecule type" value="Transcribed_RNA"/>
</dbReference>
<name>A0A0A9XYC1_LYGHE</name>
<feature type="non-terminal residue" evidence="1">
    <location>
        <position position="102"/>
    </location>
</feature>
<proteinExistence type="predicted"/>
<accession>A0A0A9XYC1</accession>
<reference evidence="1" key="1">
    <citation type="journal article" date="2014" name="PLoS ONE">
        <title>Transcriptome-Based Identification of ABC Transporters in the Western Tarnished Plant Bug Lygus hesperus.</title>
        <authorList>
            <person name="Hull J.J."/>
            <person name="Chaney K."/>
            <person name="Geib S.M."/>
            <person name="Fabrick J.A."/>
            <person name="Brent C.S."/>
            <person name="Walsh D."/>
            <person name="Lavine L.C."/>
        </authorList>
    </citation>
    <scope>NUCLEOTIDE SEQUENCE</scope>
</reference>
<protein>
    <submittedName>
        <fullName evidence="1">Thymidylate synthase</fullName>
    </submittedName>
</protein>
<dbReference type="AlphaFoldDB" id="A0A0A9XYC1"/>
<sequence length="102" mass="11295">MNKSDDKDKEKEAKRREHGNLLRVSDVRIGNIGPDGKVIRTKGDVKRIRNYIQQSLKLFRENKPIPPYVSIDSDENADAHTKALKPAMDAGMEVAPPAAAAS</sequence>
<organism evidence="1">
    <name type="scientific">Lygus hesperus</name>
    <name type="common">Western plant bug</name>
    <dbReference type="NCBI Taxonomy" id="30085"/>
    <lineage>
        <taxon>Eukaryota</taxon>
        <taxon>Metazoa</taxon>
        <taxon>Ecdysozoa</taxon>
        <taxon>Arthropoda</taxon>
        <taxon>Hexapoda</taxon>
        <taxon>Insecta</taxon>
        <taxon>Pterygota</taxon>
        <taxon>Neoptera</taxon>
        <taxon>Paraneoptera</taxon>
        <taxon>Hemiptera</taxon>
        <taxon>Heteroptera</taxon>
        <taxon>Panheteroptera</taxon>
        <taxon>Cimicomorpha</taxon>
        <taxon>Miridae</taxon>
        <taxon>Mirini</taxon>
        <taxon>Lygus</taxon>
    </lineage>
</organism>